<evidence type="ECO:0000313" key="2">
    <source>
        <dbReference type="EMBL" id="ABA81759.1"/>
    </source>
</evidence>
<sequence>MRKDNINDRYRFVLGPRAKALTETHCPPGELPGSDHLEAGIEALQQALEVERGVLRRLQDEFDRLDGRMVNLVSAHNHGLRGLMMMTGQMVRELNVIRKILIVSAASNNEQAERLYDKAVPAIMEMRATLAVWREREGLEVPEFSFEQEERILQQLVQNPAEHRHPDHGEEPETLGEALAEQVQRIGEAFDPSLTDERHEREMEMGDDER</sequence>
<reference evidence="3" key="1">
    <citation type="submission" date="2005-10" db="EMBL/GenBank/DDBJ databases">
        <title>Finished sequence of plasmid A of Rhodobacter sphaeroides 2.4.1.</title>
        <authorList>
            <person name="Copeland A."/>
            <person name="Lucas S."/>
            <person name="Lapidus A."/>
            <person name="Barry K."/>
            <person name="Detter J.C."/>
            <person name="Glavina T."/>
            <person name="Hammon N."/>
            <person name="Israni S."/>
            <person name="Pitluck S."/>
            <person name="Richardson P."/>
            <person name="Mackenzie C."/>
            <person name="Choudhary M."/>
            <person name="Larimer F."/>
            <person name="Hauser L.J."/>
            <person name="Land M."/>
            <person name="Donohue T.J."/>
            <person name="Kaplan S."/>
        </authorList>
    </citation>
    <scope>NUCLEOTIDE SEQUENCE [LARGE SCALE GENOMIC DNA]</scope>
    <source>
        <strain evidence="3">ATCC 17023 / DSM 158 / JCM 6121 / CCUG 31486 / LMG 2827 / NBRC 12203 / NCIMB 8253 / ATH 2.4.1.</strain>
        <plasmid evidence="3">A</plasmid>
    </source>
</reference>
<keyword evidence="3" id="KW-1185">Reference proteome</keyword>
<reference evidence="2 3" key="2">
    <citation type="journal article" date="2012" name="J. Bacteriol.">
        <title>Revised Sequence and Annotation of the Rhodobacter sphaeroides 2.4.1 Genome.</title>
        <authorList>
            <person name="Kontur W.S."/>
            <person name="Schackwitz W.S."/>
            <person name="Ivanova N."/>
            <person name="Martin J."/>
            <person name="Labutti K."/>
            <person name="Deshpande S."/>
            <person name="Tice H.N."/>
            <person name="Pennacchio C."/>
            <person name="Sodergren E."/>
            <person name="Weinstock G.M."/>
            <person name="Noguera D.R."/>
            <person name="Donohue T.J."/>
        </authorList>
    </citation>
    <scope>NUCLEOTIDE SEQUENCE [LARGE SCALE GENOMIC DNA]</scope>
    <source>
        <strain evidence="3">ATCC 17023 / DSM 158 / JCM 6121 / CCUG 31486 / LMG 2827 / NBRC 12203 / NCIMB 8253 / ATH 2.4.1.</strain>
    </source>
</reference>
<dbReference type="RefSeq" id="WP_011836226.1">
    <property type="nucleotide sequence ID" value="NC_009007.1"/>
</dbReference>
<dbReference type="AlphaFoldDB" id="Q3HKI5"/>
<dbReference type="EMBL" id="DQ232586">
    <property type="protein sequence ID" value="ABA81759.1"/>
    <property type="molecule type" value="Genomic_DNA"/>
</dbReference>
<dbReference type="EnsemblBacteria" id="ABA81759">
    <property type="protein sequence ID" value="ABA81759"/>
    <property type="gene ID" value="RSP_3903"/>
</dbReference>
<dbReference type="GeneID" id="4796465"/>
<feature type="compositionally biased region" description="Basic and acidic residues" evidence="1">
    <location>
        <begin position="161"/>
        <end position="171"/>
    </location>
</feature>
<dbReference type="PATRIC" id="fig|272943.9.peg.4334"/>
<dbReference type="Proteomes" id="UP000002703">
    <property type="component" value="Plasmid A"/>
</dbReference>
<proteinExistence type="predicted"/>
<dbReference type="OrthoDB" id="9941421at2"/>
<dbReference type="KEGG" id="rsp:RSP_3903"/>
<gene>
    <name evidence="2" type="ordered locus">RSP_3903</name>
</gene>
<evidence type="ECO:0000256" key="1">
    <source>
        <dbReference type="SAM" id="MobiDB-lite"/>
    </source>
</evidence>
<organism evidence="2 3">
    <name type="scientific">Cereibacter sphaeroides (strain ATCC 17023 / DSM 158 / JCM 6121 / CCUG 31486 / LMG 2827 / NBRC 12203 / NCIMB 8253 / ATH 2.4.1.)</name>
    <name type="common">Rhodobacter sphaeroides</name>
    <dbReference type="NCBI Taxonomy" id="272943"/>
    <lineage>
        <taxon>Bacteria</taxon>
        <taxon>Pseudomonadati</taxon>
        <taxon>Pseudomonadota</taxon>
        <taxon>Alphaproteobacteria</taxon>
        <taxon>Rhodobacterales</taxon>
        <taxon>Paracoccaceae</taxon>
        <taxon>Cereibacter</taxon>
    </lineage>
</organism>
<keyword evidence="2" id="KW-0614">Plasmid</keyword>
<feature type="region of interest" description="Disordered" evidence="1">
    <location>
        <begin position="161"/>
        <end position="210"/>
    </location>
</feature>
<feature type="compositionally biased region" description="Basic and acidic residues" evidence="1">
    <location>
        <begin position="195"/>
        <end position="204"/>
    </location>
</feature>
<geneLocation type="plasmid" evidence="2 3">
    <name>A</name>
</geneLocation>
<evidence type="ECO:0000313" key="3">
    <source>
        <dbReference type="Proteomes" id="UP000002703"/>
    </source>
</evidence>
<accession>Q3HKI5</accession>
<accession>A0A344QDG6</accession>
<name>Q3HKI5_CERS4</name>
<protein>
    <submittedName>
        <fullName evidence="2">Uncharacterized protein</fullName>
    </submittedName>
</protein>